<organism evidence="2 3">
    <name type="scientific">Novosphingobium lindaniclasticum LE124</name>
    <dbReference type="NCBI Taxonomy" id="1096930"/>
    <lineage>
        <taxon>Bacteria</taxon>
        <taxon>Pseudomonadati</taxon>
        <taxon>Pseudomonadota</taxon>
        <taxon>Alphaproteobacteria</taxon>
        <taxon>Sphingomonadales</taxon>
        <taxon>Sphingomonadaceae</taxon>
        <taxon>Novosphingobium</taxon>
    </lineage>
</organism>
<dbReference type="RefSeq" id="WP_021232342.1">
    <property type="nucleotide sequence ID" value="NZ_ATHL01000015.1"/>
</dbReference>
<reference evidence="2 3" key="1">
    <citation type="journal article" date="2013" name="Genome Announc.">
        <title>Genome Sequence of Novosphingobium lindaniclasticum LE124T, Isolated from a Hexachlorocyclohexane Dumpsite.</title>
        <authorList>
            <person name="Saxena A."/>
            <person name="Nayyar N."/>
            <person name="Sangwan N."/>
            <person name="Kumari R."/>
            <person name="Khurana J.P."/>
            <person name="Lal R."/>
        </authorList>
    </citation>
    <scope>NUCLEOTIDE SEQUENCE [LARGE SCALE GENOMIC DNA]</scope>
    <source>
        <strain evidence="2 3">LE124</strain>
    </source>
</reference>
<name>T0HSU8_9SPHN</name>
<proteinExistence type="predicted"/>
<gene>
    <name evidence="2" type="ORF">L284_01810</name>
</gene>
<accession>T0HSU8</accession>
<keyword evidence="1" id="KW-1133">Transmembrane helix</keyword>
<evidence type="ECO:0000313" key="3">
    <source>
        <dbReference type="Proteomes" id="UP000015527"/>
    </source>
</evidence>
<dbReference type="Proteomes" id="UP000015527">
    <property type="component" value="Unassembled WGS sequence"/>
</dbReference>
<keyword evidence="1" id="KW-0472">Membrane</keyword>
<evidence type="ECO:0000313" key="2">
    <source>
        <dbReference type="EMBL" id="EQB19426.1"/>
    </source>
</evidence>
<keyword evidence="3" id="KW-1185">Reference proteome</keyword>
<dbReference type="AlphaFoldDB" id="T0HSU8"/>
<evidence type="ECO:0000256" key="1">
    <source>
        <dbReference type="SAM" id="Phobius"/>
    </source>
</evidence>
<dbReference type="PATRIC" id="fig|1096930.3.peg.352"/>
<sequence length="94" mass="10202">MSFGDFMGLTAVMGAVIAVVAILAGVYKRRLAFLERKLEIAAGQTAEKAAQYATHNAEIENRLRVLETIITDGAWDTARQIETLRAAPGEPRAN</sequence>
<dbReference type="EMBL" id="ATHL01000015">
    <property type="protein sequence ID" value="EQB19426.1"/>
    <property type="molecule type" value="Genomic_DNA"/>
</dbReference>
<keyword evidence="1" id="KW-0812">Transmembrane</keyword>
<protein>
    <submittedName>
        <fullName evidence="2">Uncharacterized protein</fullName>
    </submittedName>
</protein>
<comment type="caution">
    <text evidence="2">The sequence shown here is derived from an EMBL/GenBank/DDBJ whole genome shotgun (WGS) entry which is preliminary data.</text>
</comment>
<feature type="transmembrane region" description="Helical" evidence="1">
    <location>
        <begin position="6"/>
        <end position="27"/>
    </location>
</feature>